<feature type="transmembrane region" description="Helical" evidence="1">
    <location>
        <begin position="6"/>
        <end position="27"/>
    </location>
</feature>
<evidence type="ECO:0000313" key="3">
    <source>
        <dbReference type="Proteomes" id="UP000238217"/>
    </source>
</evidence>
<protein>
    <submittedName>
        <fullName evidence="2">Uncharacterized protein</fullName>
    </submittedName>
</protein>
<keyword evidence="1" id="KW-0812">Transmembrane</keyword>
<comment type="caution">
    <text evidence="2">The sequence shown here is derived from an EMBL/GenBank/DDBJ whole genome shotgun (WGS) entry which is preliminary data.</text>
</comment>
<name>A0A2T0YJ11_9MICC</name>
<gene>
    <name evidence="2" type="ORF">BCL67_109113</name>
</gene>
<keyword evidence="1" id="KW-0472">Membrane</keyword>
<reference evidence="2 3" key="1">
    <citation type="submission" date="2018-03" db="EMBL/GenBank/DDBJ databases">
        <title>Comparative analysis of microorganisms from saline springs in Andes Mountain Range, Colombia.</title>
        <authorList>
            <person name="Rubin E."/>
        </authorList>
    </citation>
    <scope>NUCLEOTIDE SEQUENCE [LARGE SCALE GENOMIC DNA]</scope>
    <source>
        <strain evidence="2 3">CG 35</strain>
    </source>
</reference>
<keyword evidence="1" id="KW-1133">Transmembrane helix</keyword>
<keyword evidence="3" id="KW-1185">Reference proteome</keyword>
<dbReference type="AlphaFoldDB" id="A0A2T0YJ11"/>
<dbReference type="EMBL" id="PVTY01000009">
    <property type="protein sequence ID" value="PRZ15192.1"/>
    <property type="molecule type" value="Genomic_DNA"/>
</dbReference>
<organism evidence="2 3">
    <name type="scientific">Nesterenkonia sandarakina</name>
    <dbReference type="NCBI Taxonomy" id="272918"/>
    <lineage>
        <taxon>Bacteria</taxon>
        <taxon>Bacillati</taxon>
        <taxon>Actinomycetota</taxon>
        <taxon>Actinomycetes</taxon>
        <taxon>Micrococcales</taxon>
        <taxon>Micrococcaceae</taxon>
        <taxon>Nesterenkonia</taxon>
    </lineage>
</organism>
<evidence type="ECO:0000313" key="2">
    <source>
        <dbReference type="EMBL" id="PRZ15192.1"/>
    </source>
</evidence>
<dbReference type="Proteomes" id="UP000238217">
    <property type="component" value="Unassembled WGS sequence"/>
</dbReference>
<evidence type="ECO:0000256" key="1">
    <source>
        <dbReference type="SAM" id="Phobius"/>
    </source>
</evidence>
<dbReference type="RefSeq" id="WP_106123110.1">
    <property type="nucleotide sequence ID" value="NZ_PVTY01000009.1"/>
</dbReference>
<dbReference type="OrthoDB" id="4965242at2"/>
<accession>A0A2T0YJ11</accession>
<proteinExistence type="predicted"/>
<sequence length="119" mass="12411">MDLLSANTLATGAIIILAVAAVVAAIARGHAGKDARITASHQPGVITLTSSIDAKVVAILNDRDSLAESLAQEPPDLPITLVAGEPFSISYRDASGRRPRSILLRLQDGEIKHVDLPAV</sequence>